<keyword evidence="4 5" id="KW-0472">Membrane</keyword>
<keyword evidence="9" id="KW-1185">Reference proteome</keyword>
<comment type="subunit">
    <text evidence="5">NDH-1 is composed of 14 different subunits. Subunits NuoA, H, J, K, L, M, N constitute the membrane sector of the complex.</text>
</comment>
<dbReference type="EMBL" id="CP001110">
    <property type="protein sequence ID" value="ACF44089.1"/>
    <property type="molecule type" value="Genomic_DNA"/>
</dbReference>
<dbReference type="RefSeq" id="WP_012508573.1">
    <property type="nucleotide sequence ID" value="NC_011060.1"/>
</dbReference>
<comment type="subcellular location">
    <subcellularLocation>
        <location evidence="5">Cell inner membrane</location>
        <topology evidence="5">Multi-pass membrane protein</topology>
    </subcellularLocation>
    <subcellularLocation>
        <location evidence="1">Endomembrane system</location>
        <topology evidence="1">Multi-pass membrane protein</topology>
    </subcellularLocation>
    <subcellularLocation>
        <location evidence="6">Membrane</location>
        <topology evidence="6">Multi-pass membrane protein</topology>
    </subcellularLocation>
</comment>
<evidence type="ECO:0000313" key="9">
    <source>
        <dbReference type="Proteomes" id="UP000002724"/>
    </source>
</evidence>
<feature type="transmembrane region" description="Helical" evidence="5">
    <location>
        <begin position="23"/>
        <end position="44"/>
    </location>
</feature>
<comment type="function">
    <text evidence="5">NDH-1 shuttles electrons from NADH, via FMN and iron-sulfur (Fe-S) centers, to quinones in the respiratory chain. The immediate electron acceptor for the enzyme in this species is believed to be a menaquinone. Couples the redox reaction to proton translocation (for every two electrons transferred, four hydrogen ions are translocated across the cytoplasmic membrane), and thus conserves the redox energy in a proton gradient.</text>
</comment>
<keyword evidence="2 5" id="KW-0812">Transmembrane</keyword>
<evidence type="ECO:0000256" key="6">
    <source>
        <dbReference type="RuleBase" id="RU000320"/>
    </source>
</evidence>
<dbReference type="HAMAP" id="MF_00445">
    <property type="entry name" value="NDH1_NuoN_1"/>
    <property type="match status" value="1"/>
</dbReference>
<dbReference type="PANTHER" id="PTHR22773">
    <property type="entry name" value="NADH DEHYDROGENASE"/>
    <property type="match status" value="1"/>
</dbReference>
<dbReference type="GO" id="GO:0012505">
    <property type="term" value="C:endomembrane system"/>
    <property type="evidence" value="ECO:0007669"/>
    <property type="project" value="UniProtKB-SubCell"/>
</dbReference>
<feature type="transmembrane region" description="Helical" evidence="5">
    <location>
        <begin position="296"/>
        <end position="316"/>
    </location>
</feature>
<dbReference type="HOGENOM" id="CLU_007100_1_5_10"/>
<evidence type="ECO:0000256" key="2">
    <source>
        <dbReference type="ARBA" id="ARBA00022692"/>
    </source>
</evidence>
<keyword evidence="5" id="KW-0874">Quinone</keyword>
<feature type="transmembrane region" description="Helical" evidence="5">
    <location>
        <begin position="472"/>
        <end position="492"/>
    </location>
</feature>
<dbReference type="eggNOG" id="COG1007">
    <property type="taxonomic scope" value="Bacteria"/>
</dbReference>
<comment type="catalytic activity">
    <reaction evidence="5">
        <text>a quinone + NADH + 5 H(+)(in) = a quinol + NAD(+) + 4 H(+)(out)</text>
        <dbReference type="Rhea" id="RHEA:57888"/>
        <dbReference type="ChEBI" id="CHEBI:15378"/>
        <dbReference type="ChEBI" id="CHEBI:24646"/>
        <dbReference type="ChEBI" id="CHEBI:57540"/>
        <dbReference type="ChEBI" id="CHEBI:57945"/>
        <dbReference type="ChEBI" id="CHEBI:132124"/>
    </reaction>
</comment>
<dbReference type="InterPro" id="IPR010096">
    <property type="entry name" value="NADH-Q_OxRdtase_suN/2"/>
</dbReference>
<keyword evidence="5" id="KW-0813">Transport</keyword>
<dbReference type="KEGG" id="pph:Ppha_1863"/>
<dbReference type="GO" id="GO:0050136">
    <property type="term" value="F:NADH dehydrogenase (quinone) (non-electrogenic) activity"/>
    <property type="evidence" value="ECO:0007669"/>
    <property type="project" value="UniProtKB-UniRule"/>
</dbReference>
<comment type="similarity">
    <text evidence="5">Belongs to the complex I subunit 2 family.</text>
</comment>
<dbReference type="EC" id="7.1.1.-" evidence="5"/>
<feature type="transmembrane region" description="Helical" evidence="5">
    <location>
        <begin position="351"/>
        <end position="371"/>
    </location>
</feature>
<dbReference type="AlphaFoldDB" id="B4SBY3"/>
<keyword evidence="3 5" id="KW-1133">Transmembrane helix</keyword>
<feature type="transmembrane region" description="Helical" evidence="5">
    <location>
        <begin position="88"/>
        <end position="109"/>
    </location>
</feature>
<dbReference type="Proteomes" id="UP000002724">
    <property type="component" value="Chromosome"/>
</dbReference>
<dbReference type="Pfam" id="PF00361">
    <property type="entry name" value="Proton_antipo_M"/>
    <property type="match status" value="1"/>
</dbReference>
<evidence type="ECO:0000256" key="3">
    <source>
        <dbReference type="ARBA" id="ARBA00022989"/>
    </source>
</evidence>
<dbReference type="NCBIfam" id="TIGR01770">
    <property type="entry name" value="NDH_I_N"/>
    <property type="match status" value="1"/>
</dbReference>
<keyword evidence="8" id="KW-0560">Oxidoreductase</keyword>
<keyword evidence="5" id="KW-1003">Cell membrane</keyword>
<feature type="transmembrane region" description="Helical" evidence="5">
    <location>
        <begin position="219"/>
        <end position="244"/>
    </location>
</feature>
<name>B4SBY3_PELPB</name>
<proteinExistence type="inferred from homology"/>
<organism evidence="8 9">
    <name type="scientific">Pelodictyon phaeoclathratiforme (strain DSM 5477 / BU-1)</name>
    <dbReference type="NCBI Taxonomy" id="324925"/>
    <lineage>
        <taxon>Bacteria</taxon>
        <taxon>Pseudomonadati</taxon>
        <taxon>Chlorobiota</taxon>
        <taxon>Chlorobiia</taxon>
        <taxon>Chlorobiales</taxon>
        <taxon>Chlorobiaceae</taxon>
        <taxon>Chlorobium/Pelodictyon group</taxon>
        <taxon>Pelodictyon</taxon>
    </lineage>
</organism>
<evidence type="ECO:0000256" key="1">
    <source>
        <dbReference type="ARBA" id="ARBA00004127"/>
    </source>
</evidence>
<protein>
    <recommendedName>
        <fullName evidence="5">NADH-quinone oxidoreductase subunit N</fullName>
        <ecNumber evidence="5">7.1.1.-</ecNumber>
    </recommendedName>
    <alternativeName>
        <fullName evidence="5">NADH dehydrogenase I subunit N</fullName>
    </alternativeName>
    <alternativeName>
        <fullName evidence="5">NDH-1 subunit N</fullName>
    </alternativeName>
</protein>
<dbReference type="STRING" id="324925.Ppha_1863"/>
<dbReference type="GO" id="GO:0048038">
    <property type="term" value="F:quinone binding"/>
    <property type="evidence" value="ECO:0007669"/>
    <property type="project" value="UniProtKB-KW"/>
</dbReference>
<feature type="transmembrane region" description="Helical" evidence="5">
    <location>
        <begin position="144"/>
        <end position="165"/>
    </location>
</feature>
<feature type="domain" description="NADH:quinone oxidoreductase/Mrp antiporter transmembrane" evidence="7">
    <location>
        <begin position="140"/>
        <end position="444"/>
    </location>
</feature>
<feature type="transmembrane region" description="Helical" evidence="5">
    <location>
        <begin position="392"/>
        <end position="409"/>
    </location>
</feature>
<evidence type="ECO:0000313" key="8">
    <source>
        <dbReference type="EMBL" id="ACF44089.1"/>
    </source>
</evidence>
<feature type="transmembrane region" description="Helical" evidence="5">
    <location>
        <begin position="177"/>
        <end position="199"/>
    </location>
</feature>
<gene>
    <name evidence="5" type="primary">nuoN</name>
    <name evidence="8" type="ordered locus">Ppha_1863</name>
</gene>
<evidence type="ECO:0000259" key="7">
    <source>
        <dbReference type="Pfam" id="PF00361"/>
    </source>
</evidence>
<dbReference type="GO" id="GO:0008137">
    <property type="term" value="F:NADH dehydrogenase (ubiquinone) activity"/>
    <property type="evidence" value="ECO:0007669"/>
    <property type="project" value="InterPro"/>
</dbReference>
<evidence type="ECO:0000256" key="4">
    <source>
        <dbReference type="ARBA" id="ARBA00023136"/>
    </source>
</evidence>
<keyword evidence="5" id="KW-0520">NAD</keyword>
<dbReference type="GO" id="GO:0005886">
    <property type="term" value="C:plasma membrane"/>
    <property type="evidence" value="ECO:0007669"/>
    <property type="project" value="UniProtKB-SubCell"/>
</dbReference>
<feature type="transmembrane region" description="Helical" evidence="5">
    <location>
        <begin position="256"/>
        <end position="276"/>
    </location>
</feature>
<dbReference type="OrthoDB" id="9811718at2"/>
<keyword evidence="5" id="KW-0997">Cell inner membrane</keyword>
<dbReference type="GO" id="GO:0042773">
    <property type="term" value="P:ATP synthesis coupled electron transport"/>
    <property type="evidence" value="ECO:0007669"/>
    <property type="project" value="InterPro"/>
</dbReference>
<feature type="transmembrane region" description="Helical" evidence="5">
    <location>
        <begin position="121"/>
        <end position="138"/>
    </location>
</feature>
<feature type="transmembrane region" description="Helical" evidence="5">
    <location>
        <begin position="323"/>
        <end position="345"/>
    </location>
</feature>
<accession>B4SBY3</accession>
<feature type="transmembrane region" description="Helical" evidence="5">
    <location>
        <begin position="429"/>
        <end position="451"/>
    </location>
</feature>
<evidence type="ECO:0000256" key="5">
    <source>
        <dbReference type="HAMAP-Rule" id="MF_00445"/>
    </source>
</evidence>
<sequence>MFELPSGAEIQGIIASLKASVGFFIPEIYLSVLFMLLILVDLVAKGRKNNLLSITTLLGLAGSVVFIYQQDSLPAGELFFGMYVLDEFALFFKYFSVFSGMLAVIVTMADEQFEREVKSMGEYYALIVAMVIGMIMMASSADLLMIFLSMELVSFTAYILTGYFKRDARSSEAALKYLVYGAVSSGLMVYGFSLIYGLTAQTNLIKISAELATHGYDPLLMILATLLILAGFGYKIGAVPFHFWTPDVYEGAPTPITAYLSVASKAAGFALLMRFFYVAVPHGGLPYEDILGFDWLSLLLILSVASMIYGNVVALWQKNVKRLLAYSSIAHAGYLLLGVILINKIGTQATLVYLLSYFLMNFGAFYVVILISNKTGSENLDDYRGLGKRMPLAGAALTVFLISLVGLPPTVGFYGKFMIFLALLDKGSLYIWIALIGIMTSVISLYYYMLIPLNMFLRESKQPDDRNMNPGMTAQILMAFLMFLTIFFGLFFTPLSDFAMHSSSMFGITFPVK</sequence>
<feature type="transmembrane region" description="Helical" evidence="5">
    <location>
        <begin position="51"/>
        <end position="68"/>
    </location>
</feature>
<dbReference type="InterPro" id="IPR001750">
    <property type="entry name" value="ND/Mrp_TM"/>
</dbReference>
<keyword evidence="5" id="KW-1278">Translocase</keyword>
<reference evidence="8 9" key="1">
    <citation type="submission" date="2008-06" db="EMBL/GenBank/DDBJ databases">
        <title>Complete sequence of Pelodictyon phaeoclathratiforme BU-1.</title>
        <authorList>
            <consortium name="US DOE Joint Genome Institute"/>
            <person name="Lucas S."/>
            <person name="Copeland A."/>
            <person name="Lapidus A."/>
            <person name="Glavina del Rio T."/>
            <person name="Dalin E."/>
            <person name="Tice H."/>
            <person name="Bruce D."/>
            <person name="Goodwin L."/>
            <person name="Pitluck S."/>
            <person name="Schmutz J."/>
            <person name="Larimer F."/>
            <person name="Land M."/>
            <person name="Hauser L."/>
            <person name="Kyrpides N."/>
            <person name="Mikhailova N."/>
            <person name="Liu Z."/>
            <person name="Li T."/>
            <person name="Zhao F."/>
            <person name="Overmann J."/>
            <person name="Bryant D.A."/>
            <person name="Richardson P."/>
        </authorList>
    </citation>
    <scope>NUCLEOTIDE SEQUENCE [LARGE SCALE GENOMIC DNA]</scope>
    <source>
        <strain evidence="9">DSM 5477 / BU-1</strain>
    </source>
</reference>